<reference evidence="1" key="1">
    <citation type="submission" date="2021-02" db="EMBL/GenBank/DDBJ databases">
        <authorList>
            <person name="Dougan E. K."/>
            <person name="Rhodes N."/>
            <person name="Thang M."/>
            <person name="Chan C."/>
        </authorList>
    </citation>
    <scope>NUCLEOTIDE SEQUENCE</scope>
</reference>
<gene>
    <name evidence="1" type="ORF">SPIL2461_LOCUS21156</name>
</gene>
<evidence type="ECO:0000313" key="2">
    <source>
        <dbReference type="Proteomes" id="UP000649617"/>
    </source>
</evidence>
<dbReference type="EMBL" id="CAJNIZ010045995">
    <property type="protein sequence ID" value="CAE7736095.1"/>
    <property type="molecule type" value="Genomic_DNA"/>
</dbReference>
<evidence type="ECO:0000313" key="1">
    <source>
        <dbReference type="EMBL" id="CAE7736095.1"/>
    </source>
</evidence>
<protein>
    <submittedName>
        <fullName evidence="1">Uncharacterized protein</fullName>
    </submittedName>
</protein>
<organism evidence="1 2">
    <name type="scientific">Symbiodinium pilosum</name>
    <name type="common">Dinoflagellate</name>
    <dbReference type="NCBI Taxonomy" id="2952"/>
    <lineage>
        <taxon>Eukaryota</taxon>
        <taxon>Sar</taxon>
        <taxon>Alveolata</taxon>
        <taxon>Dinophyceae</taxon>
        <taxon>Suessiales</taxon>
        <taxon>Symbiodiniaceae</taxon>
        <taxon>Symbiodinium</taxon>
    </lineage>
</organism>
<comment type="caution">
    <text evidence="1">The sequence shown here is derived from an EMBL/GenBank/DDBJ whole genome shotgun (WGS) entry which is preliminary data.</text>
</comment>
<accession>A0A812XPE5</accession>
<sequence>MRLTGKTGTPCSCWSFMLTQRELRLAASMRLFKRETPRPRGIHSLTRTKVQTGGKVSLAGIVNLHVRASEWF</sequence>
<name>A0A812XPE5_SYMPI</name>
<dbReference type="AlphaFoldDB" id="A0A812XPE5"/>
<proteinExistence type="predicted"/>
<keyword evidence="2" id="KW-1185">Reference proteome</keyword>
<dbReference type="Proteomes" id="UP000649617">
    <property type="component" value="Unassembled WGS sequence"/>
</dbReference>